<evidence type="ECO:0000313" key="3">
    <source>
        <dbReference type="Proteomes" id="UP000245048"/>
    </source>
</evidence>
<gene>
    <name evidence="2" type="ORF">CR165_10810</name>
</gene>
<dbReference type="Proteomes" id="UP000245048">
    <property type="component" value="Unassembled WGS sequence"/>
</dbReference>
<protein>
    <recommendedName>
        <fullName evidence="1">Transposase InsH N-terminal domain-containing protein</fullName>
    </recommendedName>
</protein>
<organism evidence="2 3">
    <name type="scientific">Teichococcus aestuarii</name>
    <dbReference type="NCBI Taxonomy" id="568898"/>
    <lineage>
        <taxon>Bacteria</taxon>
        <taxon>Pseudomonadati</taxon>
        <taxon>Pseudomonadota</taxon>
        <taxon>Alphaproteobacteria</taxon>
        <taxon>Acetobacterales</taxon>
        <taxon>Roseomonadaceae</taxon>
        <taxon>Roseomonas</taxon>
    </lineage>
</organism>
<dbReference type="InterPro" id="IPR008490">
    <property type="entry name" value="Transposase_InsH_N"/>
</dbReference>
<proteinExistence type="predicted"/>
<name>A0A2U1V563_9PROT</name>
<keyword evidence="3" id="KW-1185">Reference proteome</keyword>
<reference evidence="3" key="1">
    <citation type="submission" date="2017-10" db="EMBL/GenBank/DDBJ databases">
        <authorList>
            <person name="Toshchakov S.V."/>
            <person name="Goeva M.A."/>
        </authorList>
    </citation>
    <scope>NUCLEOTIDE SEQUENCE [LARGE SCALE GENOMIC DNA]</scope>
    <source>
        <strain evidence="3">JR1/69-1-13</strain>
    </source>
</reference>
<dbReference type="AlphaFoldDB" id="A0A2U1V563"/>
<dbReference type="Pfam" id="PF05598">
    <property type="entry name" value="DUF772"/>
    <property type="match status" value="1"/>
</dbReference>
<evidence type="ECO:0000259" key="1">
    <source>
        <dbReference type="Pfam" id="PF05598"/>
    </source>
</evidence>
<accession>A0A2U1V563</accession>
<sequence length="67" mass="7769">MVKAMLIAVWHHLSEVKLAEAFDGRASFRRFCGFSAKEPTPERATFVRFRRELVRQGLDQVSTPFEN</sequence>
<dbReference type="EMBL" id="PDOA01000005">
    <property type="protein sequence ID" value="PWC29068.1"/>
    <property type="molecule type" value="Genomic_DNA"/>
</dbReference>
<feature type="domain" description="Transposase InsH N-terminal" evidence="1">
    <location>
        <begin position="1"/>
        <end position="51"/>
    </location>
</feature>
<evidence type="ECO:0000313" key="2">
    <source>
        <dbReference type="EMBL" id="PWC29068.1"/>
    </source>
</evidence>
<comment type="caution">
    <text evidence="2">The sequence shown here is derived from an EMBL/GenBank/DDBJ whole genome shotgun (WGS) entry which is preliminary data.</text>
</comment>